<evidence type="ECO:0000313" key="3">
    <source>
        <dbReference type="EMBL" id="KIG16042.1"/>
    </source>
</evidence>
<name>A0A0C2D7P3_9BACT</name>
<feature type="transmembrane region" description="Helical" evidence="1">
    <location>
        <begin position="337"/>
        <end position="356"/>
    </location>
</feature>
<dbReference type="AlphaFoldDB" id="A0A0C2D7P3"/>
<keyword evidence="1" id="KW-0812">Transmembrane</keyword>
<comment type="caution">
    <text evidence="3">The sequence shown here is derived from an EMBL/GenBank/DDBJ whole genome shotgun (WGS) entry which is preliminary data.</text>
</comment>
<evidence type="ECO:0000256" key="1">
    <source>
        <dbReference type="SAM" id="Phobius"/>
    </source>
</evidence>
<dbReference type="Pfam" id="PF07786">
    <property type="entry name" value="HGSNAT_cat"/>
    <property type="match status" value="1"/>
</dbReference>
<sequence>MTETPGQTDSEPKPRKRLLGLDALRGIAVFLMIEQHLGVWLWRGLDKGETMVGDHLGLLVFNALGGGAAPAFVTLAGIGSSLLVHKRAASGAALDLTLAKRGVAVIGFGYLLSFLTPSWFSIHTWFVLHLMGFGMLLTPALRRLPSAALLGLGLAVLLLTGWVQATLEVPISLVNEYMRGRDPSSPTQWTGLRIAVAEGQFPIFPWFSFYLAGLVCGRWVAEDKLARIAYLAGGVGVVGVVGLLLGELAAFPAGGALWRSTTIKIPFFPASPTLVALLLVAVLLGIWAVMAWERRWPLRESNPLVTLGRASLTLLILHVWLFREATRPIGVWQALDVAPAMLLLFGFVAFAAAASWQWQRVGYRFGAEWLLRKLAP</sequence>
<feature type="domain" description="Heparan-alpha-glucosaminide N-acetyltransferase catalytic" evidence="2">
    <location>
        <begin position="17"/>
        <end position="229"/>
    </location>
</feature>
<feature type="transmembrane region" description="Helical" evidence="1">
    <location>
        <begin position="98"/>
        <end position="116"/>
    </location>
</feature>
<dbReference type="EMBL" id="JMCC02000043">
    <property type="protein sequence ID" value="KIG16042.1"/>
    <property type="molecule type" value="Genomic_DNA"/>
</dbReference>
<dbReference type="Proteomes" id="UP000031599">
    <property type="component" value="Unassembled WGS sequence"/>
</dbReference>
<protein>
    <submittedName>
        <fullName evidence="3">Membrane protein</fullName>
    </submittedName>
</protein>
<keyword evidence="1" id="KW-0472">Membrane</keyword>
<feature type="transmembrane region" description="Helical" evidence="1">
    <location>
        <begin position="23"/>
        <end position="43"/>
    </location>
</feature>
<feature type="transmembrane region" description="Helical" evidence="1">
    <location>
        <begin position="273"/>
        <end position="292"/>
    </location>
</feature>
<proteinExistence type="predicted"/>
<gene>
    <name evidence="3" type="ORF">DB30_04914</name>
</gene>
<evidence type="ECO:0000313" key="4">
    <source>
        <dbReference type="Proteomes" id="UP000031599"/>
    </source>
</evidence>
<feature type="transmembrane region" description="Helical" evidence="1">
    <location>
        <begin position="304"/>
        <end position="322"/>
    </location>
</feature>
<reference evidence="3 4" key="1">
    <citation type="submission" date="2014-12" db="EMBL/GenBank/DDBJ databases">
        <title>Genome assembly of Enhygromyxa salina DSM 15201.</title>
        <authorList>
            <person name="Sharma G."/>
            <person name="Subramanian S."/>
        </authorList>
    </citation>
    <scope>NUCLEOTIDE SEQUENCE [LARGE SCALE GENOMIC DNA]</scope>
    <source>
        <strain evidence="3 4">DSM 15201</strain>
    </source>
</reference>
<feature type="transmembrane region" description="Helical" evidence="1">
    <location>
        <begin position="148"/>
        <end position="167"/>
    </location>
</feature>
<feature type="transmembrane region" description="Helical" evidence="1">
    <location>
        <begin position="228"/>
        <end position="253"/>
    </location>
</feature>
<dbReference type="RefSeq" id="WP_052550289.1">
    <property type="nucleotide sequence ID" value="NZ_JMCC02000043.1"/>
</dbReference>
<evidence type="ECO:0000259" key="2">
    <source>
        <dbReference type="Pfam" id="PF07786"/>
    </source>
</evidence>
<organism evidence="3 4">
    <name type="scientific">Enhygromyxa salina</name>
    <dbReference type="NCBI Taxonomy" id="215803"/>
    <lineage>
        <taxon>Bacteria</taxon>
        <taxon>Pseudomonadati</taxon>
        <taxon>Myxococcota</taxon>
        <taxon>Polyangia</taxon>
        <taxon>Nannocystales</taxon>
        <taxon>Nannocystaceae</taxon>
        <taxon>Enhygromyxa</taxon>
    </lineage>
</organism>
<keyword evidence="1" id="KW-1133">Transmembrane helix</keyword>
<dbReference type="InterPro" id="IPR012429">
    <property type="entry name" value="HGSNAT_cat"/>
</dbReference>
<feature type="transmembrane region" description="Helical" evidence="1">
    <location>
        <begin position="55"/>
        <end position="78"/>
    </location>
</feature>
<accession>A0A0C2D7P3</accession>